<dbReference type="InterPro" id="IPR040976">
    <property type="entry name" value="Pkinase_fungal"/>
</dbReference>
<accession>A0A8H5F8U2</accession>
<evidence type="ECO:0000259" key="1">
    <source>
        <dbReference type="Pfam" id="PF17667"/>
    </source>
</evidence>
<keyword evidence="3" id="KW-1185">Reference proteome</keyword>
<protein>
    <recommendedName>
        <fullName evidence="1">Fungal-type protein kinase domain-containing protein</fullName>
    </recommendedName>
</protein>
<dbReference type="AlphaFoldDB" id="A0A8H5F8U2"/>
<comment type="caution">
    <text evidence="2">The sequence shown here is derived from an EMBL/GenBank/DDBJ whole genome shotgun (WGS) entry which is preliminary data.</text>
</comment>
<feature type="domain" description="Fungal-type protein kinase" evidence="1">
    <location>
        <begin position="73"/>
        <end position="161"/>
    </location>
</feature>
<organism evidence="2 3">
    <name type="scientific">Ephemerocybe angulata</name>
    <dbReference type="NCBI Taxonomy" id="980116"/>
    <lineage>
        <taxon>Eukaryota</taxon>
        <taxon>Fungi</taxon>
        <taxon>Dikarya</taxon>
        <taxon>Basidiomycota</taxon>
        <taxon>Agaricomycotina</taxon>
        <taxon>Agaricomycetes</taxon>
        <taxon>Agaricomycetidae</taxon>
        <taxon>Agaricales</taxon>
        <taxon>Agaricineae</taxon>
        <taxon>Psathyrellaceae</taxon>
        <taxon>Ephemerocybe</taxon>
    </lineage>
</organism>
<evidence type="ECO:0000313" key="3">
    <source>
        <dbReference type="Proteomes" id="UP000541558"/>
    </source>
</evidence>
<gene>
    <name evidence="2" type="ORF">D9611_015095</name>
</gene>
<reference evidence="2 3" key="1">
    <citation type="journal article" date="2020" name="ISME J.">
        <title>Uncovering the hidden diversity of litter-decomposition mechanisms in mushroom-forming fungi.</title>
        <authorList>
            <person name="Floudas D."/>
            <person name="Bentzer J."/>
            <person name="Ahren D."/>
            <person name="Johansson T."/>
            <person name="Persson P."/>
            <person name="Tunlid A."/>
        </authorList>
    </citation>
    <scope>NUCLEOTIDE SEQUENCE [LARGE SCALE GENOMIC DNA]</scope>
    <source>
        <strain evidence="2 3">CBS 175.51</strain>
    </source>
</reference>
<evidence type="ECO:0000313" key="2">
    <source>
        <dbReference type="EMBL" id="KAF5327974.1"/>
    </source>
</evidence>
<name>A0A8H5F8U2_9AGAR</name>
<dbReference type="OrthoDB" id="312874at2759"/>
<dbReference type="Pfam" id="PF17667">
    <property type="entry name" value="Pkinase_fungal"/>
    <property type="match status" value="1"/>
</dbReference>
<dbReference type="Proteomes" id="UP000541558">
    <property type="component" value="Unassembled WGS sequence"/>
</dbReference>
<proteinExistence type="predicted"/>
<sequence>MEKAGLQGNGLKLSFVPGAESVVESDIDDSASDDSFEGGYQRTSISVASLGFGGLTVPVALSLDEVNAVQKQRTSRSSHARKYGGRYISRNFIYGISVEDDRVSLWYSTRKTTIKATSFSYVNRPDLLIRVFVSLFSADREVLGYESHITRLTDGSYLYELDGIPPKAPILKSSHRLRSKSAQTQPQSFFFKTTHHL</sequence>
<dbReference type="EMBL" id="JAACJK010000155">
    <property type="protein sequence ID" value="KAF5327974.1"/>
    <property type="molecule type" value="Genomic_DNA"/>
</dbReference>